<dbReference type="RefSeq" id="XP_019051901.1">
    <property type="nucleotide sequence ID" value="XM_019196356.1"/>
</dbReference>
<dbReference type="GeneID" id="109114140"/>
<keyword evidence="2" id="KW-1185">Reference proteome</keyword>
<accession>A0A1U8Q1N8</accession>
<dbReference type="PANTHER" id="PTHR11439:SF483">
    <property type="entry name" value="PEPTIDE SYNTHASE GLIP-LIKE, PUTATIVE (AFU_ORTHOLOGUE AFUA_3G12920)-RELATED"/>
    <property type="match status" value="1"/>
</dbReference>
<dbReference type="InParanoid" id="A0A1U8Q1N8"/>
<dbReference type="STRING" id="4432.A0A1U8Q1N8"/>
<dbReference type="KEGG" id="nnu:109114140"/>
<feature type="domain" description="Reverse transcriptase Ty1/copia-type" evidence="1">
    <location>
        <begin position="1"/>
        <end position="63"/>
    </location>
</feature>
<dbReference type="CDD" id="cd09272">
    <property type="entry name" value="RNase_HI_RT_Ty1"/>
    <property type="match status" value="1"/>
</dbReference>
<evidence type="ECO:0000313" key="2">
    <source>
        <dbReference type="Proteomes" id="UP000189703"/>
    </source>
</evidence>
<dbReference type="Proteomes" id="UP000189703">
    <property type="component" value="Unplaced"/>
</dbReference>
<organism evidence="2 3">
    <name type="scientific">Nelumbo nucifera</name>
    <name type="common">Sacred lotus</name>
    <dbReference type="NCBI Taxonomy" id="4432"/>
    <lineage>
        <taxon>Eukaryota</taxon>
        <taxon>Viridiplantae</taxon>
        <taxon>Streptophyta</taxon>
        <taxon>Embryophyta</taxon>
        <taxon>Tracheophyta</taxon>
        <taxon>Spermatophyta</taxon>
        <taxon>Magnoliopsida</taxon>
        <taxon>Proteales</taxon>
        <taxon>Nelumbonaceae</taxon>
        <taxon>Nelumbo</taxon>
    </lineage>
</organism>
<dbReference type="Pfam" id="PF07727">
    <property type="entry name" value="RVT_2"/>
    <property type="match status" value="1"/>
</dbReference>
<dbReference type="OMA" id="EGCKTAS"/>
<evidence type="ECO:0000259" key="1">
    <source>
        <dbReference type="Pfam" id="PF07727"/>
    </source>
</evidence>
<proteinExistence type="predicted"/>
<name>A0A1U8Q1N8_NELNU</name>
<dbReference type="AlphaFoldDB" id="A0A1U8Q1N8"/>
<dbReference type="OrthoDB" id="413760at2759"/>
<protein>
    <submittedName>
        <fullName evidence="3">Uncharacterized protein LOC109114140</fullName>
    </submittedName>
</protein>
<dbReference type="PANTHER" id="PTHR11439">
    <property type="entry name" value="GAG-POL-RELATED RETROTRANSPOSON"/>
    <property type="match status" value="1"/>
</dbReference>
<dbReference type="InterPro" id="IPR013103">
    <property type="entry name" value="RVT_2"/>
</dbReference>
<sequence length="258" mass="29175">MVKKFKEDMMKTFEMTDLGLMHFFLGIEIIQEEEGTFISQKKYTETLLKKFKMEGCKTASTPLDNTKAFKKEDGSPKANESQFQSMIESLLYLTATRSDIMYAVSLLSRFMQNPSQVHHGAAKRILRYLQGTKSYGIWYGVTHDSKLIGYTDSDWAGSVDDMKSASGYAFALGSRIFSWASKKQATVAQSSAEAEYIAVAITMSQAIWLKGYLMTRENHKLVPLKSTTIANLLLQWQRIRYFTAEPNILASSIALSEK</sequence>
<evidence type="ECO:0000313" key="3">
    <source>
        <dbReference type="RefSeq" id="XP_019051901.1"/>
    </source>
</evidence>
<gene>
    <name evidence="3" type="primary">LOC109114140</name>
</gene>
<reference evidence="3" key="1">
    <citation type="submission" date="2025-08" db="UniProtKB">
        <authorList>
            <consortium name="RefSeq"/>
        </authorList>
    </citation>
    <scope>IDENTIFICATION</scope>
</reference>